<evidence type="ECO:0000259" key="13">
    <source>
        <dbReference type="Pfam" id="PF08541"/>
    </source>
</evidence>
<keyword evidence="4 12" id="KW-0444">Lipid biosynthesis</keyword>
<keyword evidence="9 12" id="KW-0511">Multifunctional enzyme</keyword>
<evidence type="ECO:0000256" key="9">
    <source>
        <dbReference type="ARBA" id="ARBA00023268"/>
    </source>
</evidence>
<keyword evidence="16" id="KW-1185">Reference proteome</keyword>
<dbReference type="Proteomes" id="UP000317315">
    <property type="component" value="Unassembled WGS sequence"/>
</dbReference>
<dbReference type="PANTHER" id="PTHR43091:SF1">
    <property type="entry name" value="BETA-KETOACYL-[ACYL-CARRIER-PROTEIN] SYNTHASE III, CHLOROPLASTIC"/>
    <property type="match status" value="1"/>
</dbReference>
<keyword evidence="12" id="KW-0963">Cytoplasm</keyword>
<keyword evidence="10 12" id="KW-0012">Acyltransferase</keyword>
<reference evidence="15 16" key="1">
    <citation type="submission" date="2017-05" db="EMBL/GenBank/DDBJ databases">
        <authorList>
            <person name="Varghese N."/>
            <person name="Submissions S."/>
        </authorList>
    </citation>
    <scope>NUCLEOTIDE SEQUENCE [LARGE SCALE GENOMIC DNA]</scope>
    <source>
        <strain evidence="15 16">DSM 16304</strain>
    </source>
</reference>
<feature type="domain" description="Beta-ketoacyl-[acyl-carrier-protein] synthase III N-terminal" evidence="14">
    <location>
        <begin position="104"/>
        <end position="181"/>
    </location>
</feature>
<protein>
    <recommendedName>
        <fullName evidence="3 12">Beta-ketoacyl-[acyl-carrier-protein] synthase III</fullName>
        <shortName evidence="12">Beta-ketoacyl-ACP synthase III</shortName>
        <shortName evidence="12">KAS III</shortName>
        <ecNumber evidence="3 12">2.3.1.180</ecNumber>
    </recommendedName>
    <alternativeName>
        <fullName evidence="12">3-oxoacyl-[acyl-carrier-protein] synthase 3</fullName>
    </alternativeName>
    <alternativeName>
        <fullName evidence="12">3-oxoacyl-[acyl-carrier-protein] synthase III</fullName>
    </alternativeName>
</protein>
<dbReference type="GO" id="GO:0033818">
    <property type="term" value="F:beta-ketoacyl-acyl-carrier-protein synthase III activity"/>
    <property type="evidence" value="ECO:0007669"/>
    <property type="project" value="UniProtKB-UniRule"/>
</dbReference>
<comment type="subcellular location">
    <subcellularLocation>
        <location evidence="12">Cytoplasm</location>
    </subcellularLocation>
</comment>
<evidence type="ECO:0000259" key="14">
    <source>
        <dbReference type="Pfam" id="PF08545"/>
    </source>
</evidence>
<feature type="active site" evidence="12">
    <location>
        <position position="241"/>
    </location>
</feature>
<keyword evidence="7 12" id="KW-0443">Lipid metabolism</keyword>
<dbReference type="InterPro" id="IPR013751">
    <property type="entry name" value="ACP_syn_III_N"/>
</dbReference>
<evidence type="ECO:0000256" key="6">
    <source>
        <dbReference type="ARBA" id="ARBA00022832"/>
    </source>
</evidence>
<dbReference type="OrthoDB" id="9815506at2"/>
<dbReference type="AlphaFoldDB" id="A0A521B2E4"/>
<dbReference type="CDD" id="cd00830">
    <property type="entry name" value="KAS_III"/>
    <property type="match status" value="1"/>
</dbReference>
<evidence type="ECO:0000256" key="5">
    <source>
        <dbReference type="ARBA" id="ARBA00022679"/>
    </source>
</evidence>
<dbReference type="UniPathway" id="UPA00094"/>
<dbReference type="EC" id="2.3.1.180" evidence="3 12"/>
<evidence type="ECO:0000256" key="12">
    <source>
        <dbReference type="HAMAP-Rule" id="MF_01815"/>
    </source>
</evidence>
<comment type="similarity">
    <text evidence="2 12">Belongs to the thiolase-like superfamily. FabH family.</text>
</comment>
<comment type="pathway">
    <text evidence="1 12">Lipid metabolism; fatty acid biosynthesis.</text>
</comment>
<organism evidence="15 16">
    <name type="scientific">Balnearium lithotrophicum</name>
    <dbReference type="NCBI Taxonomy" id="223788"/>
    <lineage>
        <taxon>Bacteria</taxon>
        <taxon>Pseudomonadati</taxon>
        <taxon>Aquificota</taxon>
        <taxon>Aquificia</taxon>
        <taxon>Desulfurobacteriales</taxon>
        <taxon>Desulfurobacteriaceae</taxon>
        <taxon>Balnearium</taxon>
    </lineage>
</organism>
<comment type="catalytic activity">
    <reaction evidence="11">
        <text>malonyl-[ACP] + acetyl-CoA + H(+) = 3-oxobutanoyl-[ACP] + CO2 + CoA</text>
        <dbReference type="Rhea" id="RHEA:12080"/>
        <dbReference type="Rhea" id="RHEA-COMP:9623"/>
        <dbReference type="Rhea" id="RHEA-COMP:9625"/>
        <dbReference type="ChEBI" id="CHEBI:15378"/>
        <dbReference type="ChEBI" id="CHEBI:16526"/>
        <dbReference type="ChEBI" id="CHEBI:57287"/>
        <dbReference type="ChEBI" id="CHEBI:57288"/>
        <dbReference type="ChEBI" id="CHEBI:78449"/>
        <dbReference type="ChEBI" id="CHEBI:78450"/>
        <dbReference type="EC" id="2.3.1.180"/>
    </reaction>
    <physiologicalReaction direction="left-to-right" evidence="11">
        <dbReference type="Rhea" id="RHEA:12081"/>
    </physiologicalReaction>
</comment>
<dbReference type="Gene3D" id="3.40.47.10">
    <property type="match status" value="1"/>
</dbReference>
<evidence type="ECO:0000256" key="10">
    <source>
        <dbReference type="ARBA" id="ARBA00023315"/>
    </source>
</evidence>
<accession>A0A521B2E4</accession>
<dbReference type="NCBIfam" id="TIGR00747">
    <property type="entry name" value="fabH"/>
    <property type="match status" value="1"/>
</dbReference>
<keyword evidence="5 12" id="KW-0808">Transferase</keyword>
<comment type="subunit">
    <text evidence="12">Homodimer.</text>
</comment>
<name>A0A521B2E4_9BACT</name>
<dbReference type="RefSeq" id="WP_142934004.1">
    <property type="nucleotide sequence ID" value="NZ_FXTM01000003.1"/>
</dbReference>
<dbReference type="FunFam" id="3.40.47.10:FF:000004">
    <property type="entry name" value="3-oxoacyl-[acyl-carrier-protein] synthase 3"/>
    <property type="match status" value="1"/>
</dbReference>
<dbReference type="Pfam" id="PF08545">
    <property type="entry name" value="ACP_syn_III"/>
    <property type="match status" value="1"/>
</dbReference>
<evidence type="ECO:0000256" key="7">
    <source>
        <dbReference type="ARBA" id="ARBA00023098"/>
    </source>
</evidence>
<dbReference type="SUPFAM" id="SSF53901">
    <property type="entry name" value="Thiolase-like"/>
    <property type="match status" value="1"/>
</dbReference>
<evidence type="ECO:0000256" key="2">
    <source>
        <dbReference type="ARBA" id="ARBA00008642"/>
    </source>
</evidence>
<evidence type="ECO:0000256" key="8">
    <source>
        <dbReference type="ARBA" id="ARBA00023160"/>
    </source>
</evidence>
<evidence type="ECO:0000313" key="16">
    <source>
        <dbReference type="Proteomes" id="UP000317315"/>
    </source>
</evidence>
<dbReference type="GO" id="GO:0006633">
    <property type="term" value="P:fatty acid biosynthetic process"/>
    <property type="evidence" value="ECO:0007669"/>
    <property type="project" value="UniProtKB-UniRule"/>
</dbReference>
<dbReference type="GO" id="GO:0004315">
    <property type="term" value="F:3-oxoacyl-[acyl-carrier-protein] synthase activity"/>
    <property type="evidence" value="ECO:0007669"/>
    <property type="project" value="InterPro"/>
</dbReference>
<evidence type="ECO:0000256" key="11">
    <source>
        <dbReference type="ARBA" id="ARBA00051096"/>
    </source>
</evidence>
<gene>
    <name evidence="12" type="primary">fabH</name>
    <name evidence="15" type="ORF">SAMN06269117_10388</name>
</gene>
<dbReference type="InterPro" id="IPR016039">
    <property type="entry name" value="Thiolase-like"/>
</dbReference>
<dbReference type="InterPro" id="IPR004655">
    <property type="entry name" value="FabH"/>
</dbReference>
<keyword evidence="6 12" id="KW-0276">Fatty acid metabolism</keyword>
<proteinExistence type="inferred from homology"/>
<evidence type="ECO:0000256" key="1">
    <source>
        <dbReference type="ARBA" id="ARBA00005194"/>
    </source>
</evidence>
<dbReference type="PANTHER" id="PTHR43091">
    <property type="entry name" value="3-OXOACYL-[ACYL-CARRIER-PROTEIN] SYNTHASE"/>
    <property type="match status" value="1"/>
</dbReference>
<dbReference type="Pfam" id="PF08541">
    <property type="entry name" value="ACP_syn_III_C"/>
    <property type="match status" value="1"/>
</dbReference>
<dbReference type="EMBL" id="FXTM01000003">
    <property type="protein sequence ID" value="SMO41272.1"/>
    <property type="molecule type" value="Genomic_DNA"/>
</dbReference>
<feature type="active site" evidence="12">
    <location>
        <position position="110"/>
    </location>
</feature>
<evidence type="ECO:0000256" key="3">
    <source>
        <dbReference type="ARBA" id="ARBA00012333"/>
    </source>
</evidence>
<keyword evidence="8 12" id="KW-0275">Fatty acid biosynthesis</keyword>
<sequence length="314" mass="33814">MGVSIVSTGSYVPDRVLKNTDLEKMVETSDEWITTRTGIKERRISEGETTSDMATEAVLRALNGKSSPEDVELIVVATATPDAFFPSTACKVQSKIENKGAVVFDISAACSGFIYALYVADSIMRSKNVKKAVVVGAERFSKIVNWKDRTTCILFGDGAGAVLLEHSDNEGVLGFDIGADGSYGELLAVPSVGSNEEYPFYVRMKGNEVFKIAVRTMVDSIGRVLEKTGLKADDISLLIPHQANIRIINAVAERVGIPKEKVFVNLDRYGNTSAASIPIALDEAVREGKVKSGDLVLMTAFGGGFTWGSCIVRL</sequence>
<feature type="domain" description="Beta-ketoacyl-[acyl-carrier-protein] synthase III C-terminal" evidence="13">
    <location>
        <begin position="225"/>
        <end position="313"/>
    </location>
</feature>
<dbReference type="GO" id="GO:0005737">
    <property type="term" value="C:cytoplasm"/>
    <property type="evidence" value="ECO:0007669"/>
    <property type="project" value="UniProtKB-SubCell"/>
</dbReference>
<dbReference type="InterPro" id="IPR013747">
    <property type="entry name" value="ACP_syn_III_C"/>
</dbReference>
<dbReference type="HAMAP" id="MF_01815">
    <property type="entry name" value="FabH"/>
    <property type="match status" value="1"/>
</dbReference>
<comment type="function">
    <text evidence="12">Catalyzes the condensation reaction of fatty acid synthesis by the addition to an acyl acceptor of two carbons from malonyl-ACP. Catalyzes the first condensation reaction which initiates fatty acid synthesis and may therefore play a role in governing the total rate of fatty acid production. Possesses both acetoacetyl-ACP synthase and acetyl transacylase activities. Its substrate specificity determines the biosynthesis of branched-chain and/or straight-chain of fatty acids.</text>
</comment>
<dbReference type="NCBIfam" id="NF006829">
    <property type="entry name" value="PRK09352.1"/>
    <property type="match status" value="1"/>
</dbReference>
<feature type="region of interest" description="ACP-binding" evidence="12">
    <location>
        <begin position="242"/>
        <end position="246"/>
    </location>
</feature>
<evidence type="ECO:0000256" key="4">
    <source>
        <dbReference type="ARBA" id="ARBA00022516"/>
    </source>
</evidence>
<feature type="active site" evidence="12">
    <location>
        <position position="271"/>
    </location>
</feature>
<evidence type="ECO:0000313" key="15">
    <source>
        <dbReference type="EMBL" id="SMO41272.1"/>
    </source>
</evidence>
<comment type="domain">
    <text evidence="12">The last Arg residue of the ACP-binding site is essential for the weak association between ACP/AcpP and FabH.</text>
</comment>